<evidence type="ECO:0000256" key="1">
    <source>
        <dbReference type="ARBA" id="ARBA00006360"/>
    </source>
</evidence>
<gene>
    <name evidence="8 11" type="primary">dnaX</name>
    <name evidence="11" type="ORF">KDW03_08285</name>
</gene>
<dbReference type="Pfam" id="PF13177">
    <property type="entry name" value="DNA_pol3_delta2"/>
    <property type="match status" value="1"/>
</dbReference>
<keyword evidence="8 11" id="KW-0548">Nucleotidyltransferase</keyword>
<dbReference type="GO" id="GO:0005524">
    <property type="term" value="F:ATP binding"/>
    <property type="evidence" value="ECO:0007669"/>
    <property type="project" value="UniProtKB-KW"/>
</dbReference>
<dbReference type="CDD" id="cd00009">
    <property type="entry name" value="AAA"/>
    <property type="match status" value="1"/>
</dbReference>
<dbReference type="GO" id="GO:0009360">
    <property type="term" value="C:DNA polymerase III complex"/>
    <property type="evidence" value="ECO:0007669"/>
    <property type="project" value="InterPro"/>
</dbReference>
<accession>A0AAX3BB67</accession>
<dbReference type="FunFam" id="3.40.50.300:FF:000014">
    <property type="entry name" value="DNA polymerase III subunit gamma/tau"/>
    <property type="match status" value="1"/>
</dbReference>
<evidence type="ECO:0000313" key="11">
    <source>
        <dbReference type="EMBL" id="URA09485.1"/>
    </source>
</evidence>
<keyword evidence="8 11" id="KW-0808">Transferase</keyword>
<feature type="compositionally biased region" description="Basic and acidic residues" evidence="9">
    <location>
        <begin position="550"/>
        <end position="571"/>
    </location>
</feature>
<dbReference type="NCBIfam" id="NF004046">
    <property type="entry name" value="PRK05563.1"/>
    <property type="match status" value="1"/>
</dbReference>
<dbReference type="EC" id="2.7.7.7" evidence="8"/>
<evidence type="ECO:0000313" key="12">
    <source>
        <dbReference type="Proteomes" id="UP001056539"/>
    </source>
</evidence>
<proteinExistence type="inferred from homology"/>
<keyword evidence="8" id="KW-0235">DNA replication</keyword>
<dbReference type="SMART" id="SM00382">
    <property type="entry name" value="AAA"/>
    <property type="match status" value="1"/>
</dbReference>
<comment type="function">
    <text evidence="8">DNA polymerase III is a complex, multichain enzyme responsible for most of the replicative synthesis in bacteria. This DNA polymerase also exhibits 3' to 5' exonuclease activity.</text>
</comment>
<dbReference type="Gene3D" id="3.40.50.300">
    <property type="entry name" value="P-loop containing nucleotide triphosphate hydrolases"/>
    <property type="match status" value="1"/>
</dbReference>
<dbReference type="Gene3D" id="1.10.8.60">
    <property type="match status" value="1"/>
</dbReference>
<feature type="compositionally biased region" description="Polar residues" evidence="9">
    <location>
        <begin position="392"/>
        <end position="407"/>
    </location>
</feature>
<sequence>MVTARKWRPQRFDALVGQEALAQALKHALQTGKIAHAYLFSGIRGVGKTSTARLLAKALNCLNLKDGEPCNICESCVSINEGSAIDVIEIDGASNRGIDAIRDLRDTVNYMPIKLQYKVYIIDEVHMLTTEASNALLKTLEEPPPHVVFILATTEVQKLLPTIRSRCQHYVFKKIPVTKITHQLMHICEQEGISYEKEALYEIAQAGAGSMRDAESIFDQVVIYTEGRLSLSAVREVLGSSPESFYQALWNGIVNQDMVAILRSIDDYLQNFGDVKDLIWGMVGFLKKGLLVKRLAADDDLLDITQEHYFQLKQLFASVDEKDMVRLMQVMADFLRGFRSDQYDRLAAELLFVQMMDFRNMIPLAEIRDELLKRVGTGSLSVVSQGVSSRQTASQKPSVSQISSATVSKPKESSSQEKFSASPAEEKAFSPAVEEKNEGLVLQRQDFPAEGEPQQALYALLESSLLTKKMPQDIESVAWDGTTLAVIVKSRYVFDYLSKTAAKISEILSKKLHIPVHVAVSMKGEKPVSFSSGDKAGEKKQMASPPGEKVQQEKVQEKQEEKNLAQREHGEVSVSEYALKLFEGKMFHKEKENNTRR</sequence>
<protein>
    <recommendedName>
        <fullName evidence="8">DNA polymerase III subunit gamma/tau</fullName>
        <ecNumber evidence="8">2.7.7.7</ecNumber>
    </recommendedName>
</protein>
<dbReference type="Gene3D" id="1.20.272.10">
    <property type="match status" value="1"/>
</dbReference>
<comment type="similarity">
    <text evidence="1 8">Belongs to the DnaX/STICHEL family.</text>
</comment>
<keyword evidence="12" id="KW-1185">Reference proteome</keyword>
<dbReference type="InterPro" id="IPR003593">
    <property type="entry name" value="AAA+_ATPase"/>
</dbReference>
<dbReference type="Proteomes" id="UP001056539">
    <property type="component" value="Chromosome"/>
</dbReference>
<dbReference type="InterPro" id="IPR027417">
    <property type="entry name" value="P-loop_NTPase"/>
</dbReference>
<evidence type="ECO:0000256" key="3">
    <source>
        <dbReference type="ARBA" id="ARBA00022741"/>
    </source>
</evidence>
<dbReference type="InterPro" id="IPR050238">
    <property type="entry name" value="DNA_Rep/Repair_Clamp_Loader"/>
</dbReference>
<evidence type="ECO:0000259" key="10">
    <source>
        <dbReference type="SMART" id="SM00382"/>
    </source>
</evidence>
<comment type="subunit">
    <text evidence="8">DNA polymerase III contains a core (composed of alpha, epsilon and theta chains) that associates with a tau subunit. This core dimerizes to form the POLIII' complex. PolIII' associates with the gamma complex (composed of gamma, delta, delta', psi and chi chains) and with the beta chain to form the complete DNA polymerase III complex.</text>
</comment>
<keyword evidence="6 8" id="KW-0239">DNA-directed DNA polymerase</keyword>
<evidence type="ECO:0000256" key="8">
    <source>
        <dbReference type="RuleBase" id="RU364063"/>
    </source>
</evidence>
<dbReference type="SUPFAM" id="SSF52540">
    <property type="entry name" value="P-loop containing nucleoside triphosphate hydrolases"/>
    <property type="match status" value="1"/>
</dbReference>
<keyword evidence="2" id="KW-0479">Metal-binding</keyword>
<dbReference type="RefSeq" id="WP_271434614.1">
    <property type="nucleotide sequence ID" value="NZ_CP073355.1"/>
</dbReference>
<evidence type="ECO:0000256" key="4">
    <source>
        <dbReference type="ARBA" id="ARBA00022833"/>
    </source>
</evidence>
<feature type="region of interest" description="Disordered" evidence="9">
    <location>
        <begin position="527"/>
        <end position="572"/>
    </location>
</feature>
<dbReference type="FunFam" id="1.10.8.60:FF:000013">
    <property type="entry name" value="DNA polymerase III subunit gamma/tau"/>
    <property type="match status" value="1"/>
</dbReference>
<dbReference type="InterPro" id="IPR045085">
    <property type="entry name" value="HLD_clamp_pol_III_gamma_tau"/>
</dbReference>
<dbReference type="NCBIfam" id="TIGR02397">
    <property type="entry name" value="dnaX_nterm"/>
    <property type="match status" value="1"/>
</dbReference>
<reference evidence="11" key="1">
    <citation type="submission" date="2021-04" db="EMBL/GenBank/DDBJ databases">
        <authorList>
            <person name="Postec A."/>
        </authorList>
    </citation>
    <scope>NUCLEOTIDE SEQUENCE</scope>
    <source>
        <strain evidence="11">F1F22</strain>
    </source>
</reference>
<evidence type="ECO:0000256" key="5">
    <source>
        <dbReference type="ARBA" id="ARBA00022840"/>
    </source>
</evidence>
<reference evidence="11" key="2">
    <citation type="submission" date="2022-06" db="EMBL/GenBank/DDBJ databases">
        <title>Thermospira aquatica gen. nov., sp. nov.</title>
        <authorList>
            <person name="Ben Ali Gam Z."/>
            <person name="Labat M."/>
        </authorList>
    </citation>
    <scope>NUCLEOTIDE SEQUENCE</scope>
    <source>
        <strain evidence="11">F1F22</strain>
    </source>
</reference>
<keyword evidence="3 8" id="KW-0547">Nucleotide-binding</keyword>
<dbReference type="GO" id="GO:0003887">
    <property type="term" value="F:DNA-directed DNA polymerase activity"/>
    <property type="evidence" value="ECO:0007669"/>
    <property type="project" value="UniProtKB-KW"/>
</dbReference>
<dbReference type="PANTHER" id="PTHR11669">
    <property type="entry name" value="REPLICATION FACTOR C / DNA POLYMERASE III GAMMA-TAU SUBUNIT"/>
    <property type="match status" value="1"/>
</dbReference>
<dbReference type="PANTHER" id="PTHR11669:SF0">
    <property type="entry name" value="PROTEIN STICHEL-LIKE 2"/>
    <property type="match status" value="1"/>
</dbReference>
<dbReference type="InterPro" id="IPR012763">
    <property type="entry name" value="DNA_pol_III_sug/sutau_N"/>
</dbReference>
<dbReference type="GO" id="GO:0046872">
    <property type="term" value="F:metal ion binding"/>
    <property type="evidence" value="ECO:0007669"/>
    <property type="project" value="UniProtKB-KW"/>
</dbReference>
<dbReference type="CDD" id="cd18137">
    <property type="entry name" value="HLD_clamp_pol_III_gamma_tau"/>
    <property type="match status" value="1"/>
</dbReference>
<feature type="region of interest" description="Disordered" evidence="9">
    <location>
        <begin position="392"/>
        <end position="432"/>
    </location>
</feature>
<organism evidence="11 12">
    <name type="scientific">Thermospira aquatica</name>
    <dbReference type="NCBI Taxonomy" id="2828656"/>
    <lineage>
        <taxon>Bacteria</taxon>
        <taxon>Pseudomonadati</taxon>
        <taxon>Spirochaetota</taxon>
        <taxon>Spirochaetia</taxon>
        <taxon>Brevinematales</taxon>
        <taxon>Thermospiraceae</taxon>
        <taxon>Thermospira</taxon>
    </lineage>
</organism>
<keyword evidence="4" id="KW-0862">Zinc</keyword>
<comment type="catalytic activity">
    <reaction evidence="7 8">
        <text>DNA(n) + a 2'-deoxyribonucleoside 5'-triphosphate = DNA(n+1) + diphosphate</text>
        <dbReference type="Rhea" id="RHEA:22508"/>
        <dbReference type="Rhea" id="RHEA-COMP:17339"/>
        <dbReference type="Rhea" id="RHEA-COMP:17340"/>
        <dbReference type="ChEBI" id="CHEBI:33019"/>
        <dbReference type="ChEBI" id="CHEBI:61560"/>
        <dbReference type="ChEBI" id="CHEBI:173112"/>
        <dbReference type="EC" id="2.7.7.7"/>
    </reaction>
</comment>
<evidence type="ECO:0000256" key="6">
    <source>
        <dbReference type="ARBA" id="ARBA00022932"/>
    </source>
</evidence>
<dbReference type="Pfam" id="PF22608">
    <property type="entry name" value="DNAX_ATPase_lid"/>
    <property type="match status" value="1"/>
</dbReference>
<dbReference type="EMBL" id="CP073355">
    <property type="protein sequence ID" value="URA09485.1"/>
    <property type="molecule type" value="Genomic_DNA"/>
</dbReference>
<dbReference type="KEGG" id="taqu:KDW03_08285"/>
<feature type="domain" description="AAA+ ATPase" evidence="10">
    <location>
        <begin position="34"/>
        <end position="176"/>
    </location>
</feature>
<dbReference type="GO" id="GO:0006261">
    <property type="term" value="P:DNA-templated DNA replication"/>
    <property type="evidence" value="ECO:0007669"/>
    <property type="project" value="TreeGrafter"/>
</dbReference>
<evidence type="ECO:0000256" key="9">
    <source>
        <dbReference type="SAM" id="MobiDB-lite"/>
    </source>
</evidence>
<evidence type="ECO:0000256" key="2">
    <source>
        <dbReference type="ARBA" id="ARBA00022723"/>
    </source>
</evidence>
<dbReference type="AlphaFoldDB" id="A0AAX3BB67"/>
<keyword evidence="5 8" id="KW-0067">ATP-binding</keyword>
<evidence type="ECO:0000256" key="7">
    <source>
        <dbReference type="ARBA" id="ARBA00049244"/>
    </source>
</evidence>
<name>A0AAX3BB67_9SPIR</name>